<evidence type="ECO:0000256" key="1">
    <source>
        <dbReference type="SAM" id="SignalP"/>
    </source>
</evidence>
<evidence type="ECO:0000313" key="3">
    <source>
        <dbReference type="Proteomes" id="UP000008192"/>
    </source>
</evidence>
<name>A0AAU8PGI9_TREPG</name>
<dbReference type="SUPFAM" id="SSF53822">
    <property type="entry name" value="Periplasmic binding protein-like I"/>
    <property type="match status" value="1"/>
</dbReference>
<organism evidence="2 3">
    <name type="scientific">Treponema pallidum subsp. pertenue (strain Gauthier)</name>
    <dbReference type="NCBI Taxonomy" id="491080"/>
    <lineage>
        <taxon>Bacteria</taxon>
        <taxon>Pseudomonadati</taxon>
        <taxon>Spirochaetota</taxon>
        <taxon>Spirochaetia</taxon>
        <taxon>Spirochaetales</taxon>
        <taxon>Treponemataceae</taxon>
        <taxon>Treponema</taxon>
    </lineage>
</organism>
<dbReference type="InterPro" id="IPR028082">
    <property type="entry name" value="Peripla_BP_I"/>
</dbReference>
<protein>
    <submittedName>
        <fullName evidence="2">Probable lipoprotein</fullName>
    </submittedName>
</protein>
<sequence length="410" mass="45143">MKSQFLLKVWVVCVGALLCRCGGARAPQNTGGTKAVEDYHIGVMTGPGSHSSHDVVAAKRACAMYGAVGDGHRGCILHVTYPEDFVNRQDETVSRLLAFADDPLMGAIVVSEGIHGTAEAFNKIRAKRSDIMLFVGDPHEYPELIQKSADIVVSDDYAFGGYAIPWAAKKMGARTLVHVSFPRHLSKAELRTRRQVMEAVCADIGIEFASEEAPDPAGESGVEGARAFIGTHTKQWIGKYGKNTMFFCTNDTHRVSLMRELVSKDGMLLGANVFDCAEALGVEYADDEDVSGILERVESAVEEKRLVGRFGVNVSSHIFVSTLGLTEYARRILQNELREKDMRVALSDAFSLFSKGTRWRVAPYTDLLTGKEVSNHVSVFSDIHILGKFSLPVTDQEFPEKYRSIRFGRQ</sequence>
<dbReference type="Gene3D" id="3.40.50.11390">
    <property type="match status" value="1"/>
</dbReference>
<dbReference type="Pfam" id="PF12683">
    <property type="entry name" value="DUF3798"/>
    <property type="match status" value="1"/>
</dbReference>
<keyword evidence="2" id="KW-0449">Lipoprotein</keyword>
<evidence type="ECO:0000313" key="2">
    <source>
        <dbReference type="EMBL" id="AEZ59265.1"/>
    </source>
</evidence>
<dbReference type="AlphaFoldDB" id="A0AAU8PGI9"/>
<dbReference type="InterPro" id="IPR024258">
    <property type="entry name" value="DUF3798"/>
</dbReference>
<feature type="signal peptide" evidence="1">
    <location>
        <begin position="1"/>
        <end position="26"/>
    </location>
</feature>
<dbReference type="KEGG" id="tpg:TPEGAU_0013"/>
<gene>
    <name evidence="2" type="ordered locus">TPEGAU_0013</name>
</gene>
<accession>A0AAU8PGI9</accession>
<dbReference type="RefSeq" id="WP_014342231.1">
    <property type="nucleotide sequence ID" value="NC_016843.1"/>
</dbReference>
<dbReference type="Proteomes" id="UP000008192">
    <property type="component" value="Chromosome"/>
</dbReference>
<feature type="chain" id="PRO_5043840592" evidence="1">
    <location>
        <begin position="27"/>
        <end position="410"/>
    </location>
</feature>
<dbReference type="GeneID" id="93875808"/>
<dbReference type="EMBL" id="CP002376">
    <property type="protein sequence ID" value="AEZ59265.1"/>
    <property type="molecule type" value="Genomic_DNA"/>
</dbReference>
<keyword evidence="1" id="KW-0732">Signal</keyword>
<proteinExistence type="predicted"/>
<reference evidence="3" key="1">
    <citation type="journal article" date="2012" name="PLoS Negl. Trop. Dis.">
        <title>Whole genome sequences of three Treponema pallidum ssp. pertenue strains: yaws and syphilis treponemes differ in less than 0.2% of the genome sequence.</title>
        <authorList>
            <person name="Cejkova D."/>
            <person name="Zobanikova M."/>
            <person name="Chen L."/>
            <person name="Pospisilova P."/>
            <person name="Strouhal M."/>
            <person name="Qin X."/>
            <person name="Mikalova L."/>
            <person name="Norris S.J."/>
            <person name="Muzny D.M."/>
            <person name="Gibbs R.A."/>
            <person name="Fulton L.L."/>
            <person name="Sodergren E."/>
            <person name="Weinstock G.M."/>
            <person name="Smajs D."/>
        </authorList>
    </citation>
    <scope>NUCLEOTIDE SEQUENCE [LARGE SCALE GENOMIC DNA]</scope>
    <source>
        <strain evidence="3">Gauthier</strain>
    </source>
</reference>